<dbReference type="EMBL" id="CP002590">
    <property type="protein sequence ID" value="AEA12673.1"/>
    <property type="molecule type" value="Genomic_DNA"/>
</dbReference>
<dbReference type="InterPro" id="IPR043519">
    <property type="entry name" value="NT_sf"/>
</dbReference>
<dbReference type="Proteomes" id="UP000008138">
    <property type="component" value="Chromosome"/>
</dbReference>
<proteinExistence type="predicted"/>
<dbReference type="Gene3D" id="3.30.460.10">
    <property type="entry name" value="Beta Polymerase, domain 2"/>
    <property type="match status" value="1"/>
</dbReference>
<dbReference type="Pfam" id="PF01909">
    <property type="entry name" value="NTP_transf_2"/>
    <property type="match status" value="1"/>
</dbReference>
<dbReference type="HOGENOM" id="CLU_136008_0_0_2"/>
<feature type="domain" description="Polymerase nucleotidyl transferase" evidence="1">
    <location>
        <begin position="23"/>
        <end position="67"/>
    </location>
</feature>
<reference evidence="2 3" key="1">
    <citation type="journal article" date="2011" name="J. Bacteriol.">
        <title>Complete genome sequence of the thermoacidophilic crenarchaeon Thermoproteus uzoniensis 768-20.</title>
        <authorList>
            <person name="Mardanov A.V."/>
            <person name="Gumerov V.M."/>
            <person name="Beletsky A.V."/>
            <person name="Prokofeva M.I."/>
            <person name="Bonch-Osmolovskaya E.A."/>
            <person name="Ravin N.V."/>
            <person name="Skryabin K.G."/>
        </authorList>
    </citation>
    <scope>NUCLEOTIDE SEQUENCE [LARGE SCALE GENOMIC DNA]</scope>
    <source>
        <strain evidence="2 3">768-20</strain>
    </source>
</reference>
<dbReference type="GO" id="GO:0016779">
    <property type="term" value="F:nucleotidyltransferase activity"/>
    <property type="evidence" value="ECO:0007669"/>
    <property type="project" value="InterPro"/>
</dbReference>
<evidence type="ECO:0000313" key="3">
    <source>
        <dbReference type="Proteomes" id="UP000008138"/>
    </source>
</evidence>
<dbReference type="eggNOG" id="arCOG01204">
    <property type="taxonomic scope" value="Archaea"/>
</dbReference>
<dbReference type="PANTHER" id="PTHR43449">
    <property type="entry name" value="NUCLEOTIDYLTRANSFERASE"/>
    <property type="match status" value="1"/>
</dbReference>
<evidence type="ECO:0000259" key="1">
    <source>
        <dbReference type="Pfam" id="PF01909"/>
    </source>
</evidence>
<dbReference type="OrthoDB" id="9287at2157"/>
<name>F2L0J1_THEU7</name>
<sequence length="140" mass="15940">MFERWLEALREVSREREEAAQHLVEELCRKAVAVALFGSRARGDHTPLSDWDFLAVVESGEYRVEQSGVGQIVWLPLDKLEDVLGWSMVILDAVADGKLLCGDAARFEELRAAVLDYARRRGLVRRAGGWFREPQRRAES</sequence>
<dbReference type="PANTHER" id="PTHR43449:SF3">
    <property type="entry name" value="POLYMERASE NUCLEOTIDYL TRANSFERASE DOMAIN-CONTAINING PROTEIN"/>
    <property type="match status" value="1"/>
</dbReference>
<evidence type="ECO:0000313" key="2">
    <source>
        <dbReference type="EMBL" id="AEA12673.1"/>
    </source>
</evidence>
<dbReference type="AlphaFoldDB" id="F2L0J1"/>
<dbReference type="STRING" id="999630.TUZN_1194"/>
<dbReference type="InterPro" id="IPR002934">
    <property type="entry name" value="Polymerase_NTP_transf_dom"/>
</dbReference>
<dbReference type="KEGG" id="tuz:TUZN_1194"/>
<dbReference type="CDD" id="cd05403">
    <property type="entry name" value="NT_KNTase_like"/>
    <property type="match status" value="1"/>
</dbReference>
<protein>
    <submittedName>
        <fullName evidence="2">DNA polymerase beta domain protein region</fullName>
    </submittedName>
</protein>
<organism evidence="2 3">
    <name type="scientific">Thermoproteus uzoniensis (strain 768-20)</name>
    <dbReference type="NCBI Taxonomy" id="999630"/>
    <lineage>
        <taxon>Archaea</taxon>
        <taxon>Thermoproteota</taxon>
        <taxon>Thermoprotei</taxon>
        <taxon>Thermoproteales</taxon>
        <taxon>Thermoproteaceae</taxon>
        <taxon>Thermoproteus</taxon>
    </lineage>
</organism>
<reference key="2">
    <citation type="submission" date="2011-03" db="EMBL/GenBank/DDBJ databases">
        <title>Complete genome sequence of the thermoacidophilic crenarchaeon Thermoproteus uzoniensis 768-20.</title>
        <authorList>
            <person name="Mardanov A.V."/>
            <person name="Gumerov V.M."/>
            <person name="Beletsky A.V."/>
            <person name="Prokofeva M.I."/>
            <person name="Bonch-Osmolovskaya E.A."/>
            <person name="Ravin N.V."/>
            <person name="Skryabin K.G."/>
        </authorList>
    </citation>
    <scope>NUCLEOTIDE SEQUENCE</scope>
    <source>
        <strain>768-20</strain>
    </source>
</reference>
<accession>F2L0J1</accession>
<dbReference type="GeneID" id="10360722"/>
<gene>
    <name evidence="2" type="ordered locus">TUZN_1194</name>
</gene>
<keyword evidence="3" id="KW-1185">Reference proteome</keyword>
<dbReference type="SUPFAM" id="SSF81301">
    <property type="entry name" value="Nucleotidyltransferase"/>
    <property type="match status" value="1"/>
</dbReference>
<dbReference type="RefSeq" id="WP_013680009.1">
    <property type="nucleotide sequence ID" value="NC_015315.1"/>
</dbReference>